<evidence type="ECO:0000313" key="2">
    <source>
        <dbReference type="Proteomes" id="UP001146351"/>
    </source>
</evidence>
<protein>
    <submittedName>
        <fullName evidence="1">Uncharacterized protein</fullName>
    </submittedName>
</protein>
<accession>A0A9W9LUV8</accession>
<reference evidence="1" key="1">
    <citation type="submission" date="2022-11" db="EMBL/GenBank/DDBJ databases">
        <authorList>
            <person name="Petersen C."/>
        </authorList>
    </citation>
    <scope>NUCLEOTIDE SEQUENCE</scope>
    <source>
        <strain evidence="1">IBT 21917</strain>
    </source>
</reference>
<dbReference type="EMBL" id="JAPQKO010000002">
    <property type="protein sequence ID" value="KAJ5178958.1"/>
    <property type="molecule type" value="Genomic_DNA"/>
</dbReference>
<dbReference type="Proteomes" id="UP001146351">
    <property type="component" value="Unassembled WGS sequence"/>
</dbReference>
<organism evidence="1 2">
    <name type="scientific">Penicillium capsulatum</name>
    <dbReference type="NCBI Taxonomy" id="69766"/>
    <lineage>
        <taxon>Eukaryota</taxon>
        <taxon>Fungi</taxon>
        <taxon>Dikarya</taxon>
        <taxon>Ascomycota</taxon>
        <taxon>Pezizomycotina</taxon>
        <taxon>Eurotiomycetes</taxon>
        <taxon>Eurotiomycetidae</taxon>
        <taxon>Eurotiales</taxon>
        <taxon>Aspergillaceae</taxon>
        <taxon>Penicillium</taxon>
    </lineage>
</organism>
<reference evidence="1" key="2">
    <citation type="journal article" date="2023" name="IMA Fungus">
        <title>Comparative genomic study of the Penicillium genus elucidates a diverse pangenome and 15 lateral gene transfer events.</title>
        <authorList>
            <person name="Petersen C."/>
            <person name="Sorensen T."/>
            <person name="Nielsen M.R."/>
            <person name="Sondergaard T.E."/>
            <person name="Sorensen J.L."/>
            <person name="Fitzpatrick D.A."/>
            <person name="Frisvad J.C."/>
            <person name="Nielsen K.L."/>
        </authorList>
    </citation>
    <scope>NUCLEOTIDE SEQUENCE</scope>
    <source>
        <strain evidence="1">IBT 21917</strain>
    </source>
</reference>
<dbReference type="OrthoDB" id="3485856at2759"/>
<sequence>MAVTLQRNYENFYQRKEISRSYGGIEHVILISSRKLCDFPLSAEARQRVRPNKQGLLITSHFETTATPDAVGTSKLRI</sequence>
<evidence type="ECO:0000313" key="1">
    <source>
        <dbReference type="EMBL" id="KAJ5178958.1"/>
    </source>
</evidence>
<gene>
    <name evidence="1" type="ORF">N7492_002168</name>
</gene>
<proteinExistence type="predicted"/>
<keyword evidence="2" id="KW-1185">Reference proteome</keyword>
<comment type="caution">
    <text evidence="1">The sequence shown here is derived from an EMBL/GenBank/DDBJ whole genome shotgun (WGS) entry which is preliminary data.</text>
</comment>
<dbReference type="AlphaFoldDB" id="A0A9W9LUV8"/>
<name>A0A9W9LUV8_9EURO</name>